<reference evidence="2" key="1">
    <citation type="submission" date="2020-02" db="EMBL/GenBank/DDBJ databases">
        <authorList>
            <person name="Scholz U."/>
            <person name="Mascher M."/>
            <person name="Fiebig A."/>
        </authorList>
    </citation>
    <scope>NUCLEOTIDE SEQUENCE</scope>
</reference>
<dbReference type="Proteomes" id="UP000663760">
    <property type="component" value="Chromosome 17"/>
</dbReference>
<accession>A0A7I8LIM1</accession>
<evidence type="ECO:0000256" key="1">
    <source>
        <dbReference type="SAM" id="MobiDB-lite"/>
    </source>
</evidence>
<keyword evidence="3" id="KW-1185">Reference proteome</keyword>
<evidence type="ECO:0000313" key="2">
    <source>
        <dbReference type="EMBL" id="CAA7409889.1"/>
    </source>
</evidence>
<dbReference type="EMBL" id="LR746280">
    <property type="protein sequence ID" value="CAA7409889.1"/>
    <property type="molecule type" value="Genomic_DNA"/>
</dbReference>
<feature type="compositionally biased region" description="Pro residues" evidence="1">
    <location>
        <begin position="17"/>
        <end position="28"/>
    </location>
</feature>
<organism evidence="2 3">
    <name type="scientific">Spirodela intermedia</name>
    <name type="common">Intermediate duckweed</name>
    <dbReference type="NCBI Taxonomy" id="51605"/>
    <lineage>
        <taxon>Eukaryota</taxon>
        <taxon>Viridiplantae</taxon>
        <taxon>Streptophyta</taxon>
        <taxon>Embryophyta</taxon>
        <taxon>Tracheophyta</taxon>
        <taxon>Spermatophyta</taxon>
        <taxon>Magnoliopsida</taxon>
        <taxon>Liliopsida</taxon>
        <taxon>Araceae</taxon>
        <taxon>Lemnoideae</taxon>
        <taxon>Spirodela</taxon>
    </lineage>
</organism>
<gene>
    <name evidence="2" type="ORF">SI8410_17020567</name>
</gene>
<sequence length="36" mass="3688">MRAFQETASSALSIPAKPLPPPPPPPPSSSSSRSDV</sequence>
<proteinExistence type="predicted"/>
<protein>
    <submittedName>
        <fullName evidence="2">Uncharacterized protein</fullName>
    </submittedName>
</protein>
<evidence type="ECO:0000313" key="3">
    <source>
        <dbReference type="Proteomes" id="UP000663760"/>
    </source>
</evidence>
<dbReference type="AlphaFoldDB" id="A0A7I8LIM1"/>
<feature type="region of interest" description="Disordered" evidence="1">
    <location>
        <begin position="1"/>
        <end position="36"/>
    </location>
</feature>
<name>A0A7I8LIM1_SPIIN</name>